<reference evidence="1" key="1">
    <citation type="journal article" date="2014" name="Genome Announc.">
        <title>Draft Genome Sequences of Two Lactobacillus Strains, L. farraginis JCM 14108T and L. composti JCM 14202T, Isolated from Compost of Distilled Shochu Residue.</title>
        <authorList>
            <person name="Yuki M."/>
            <person name="Oshima K."/>
            <person name="Suda W."/>
            <person name="Kitahara M."/>
            <person name="Kitamura K."/>
            <person name="Iida T."/>
            <person name="Hattori M."/>
            <person name="Ohkuma M."/>
        </authorList>
    </citation>
    <scope>NUCLEOTIDE SEQUENCE [LARGE SCALE GENOMIC DNA]</scope>
    <source>
        <strain evidence="1">JCM 14108</strain>
    </source>
</reference>
<evidence type="ECO:0000313" key="1">
    <source>
        <dbReference type="EMBL" id="GAF37470.1"/>
    </source>
</evidence>
<keyword evidence="1" id="KW-0418">Kinase</keyword>
<accession>X0QFV6</accession>
<dbReference type="EMBL" id="BAKI01000034">
    <property type="protein sequence ID" value="GAF37470.1"/>
    <property type="molecule type" value="Genomic_DNA"/>
</dbReference>
<protein>
    <submittedName>
        <fullName evidence="1">Aspartokinase</fullName>
    </submittedName>
</protein>
<dbReference type="AlphaFoldDB" id="X0QFV6"/>
<comment type="caution">
    <text evidence="1">The sequence shown here is derived from an EMBL/GenBank/DDBJ whole genome shotgun (WGS) entry which is preliminary data.</text>
</comment>
<evidence type="ECO:0000313" key="2">
    <source>
        <dbReference type="Proteomes" id="UP000019488"/>
    </source>
</evidence>
<keyword evidence="1" id="KW-0808">Transferase</keyword>
<name>X0QFV6_9LACO</name>
<proteinExistence type="predicted"/>
<sequence>MVIQESSDIKLIFGVANQDYEKTIEKIYRNVNMTEKKLRMAI</sequence>
<dbReference type="Proteomes" id="UP000019488">
    <property type="component" value="Unassembled WGS sequence"/>
</dbReference>
<gene>
    <name evidence="1" type="ORF">JCM14108_2505</name>
</gene>
<organism evidence="1 2">
    <name type="scientific">Lentilactobacillus farraginis DSM 18382 = JCM 14108</name>
    <dbReference type="NCBI Taxonomy" id="1423743"/>
    <lineage>
        <taxon>Bacteria</taxon>
        <taxon>Bacillati</taxon>
        <taxon>Bacillota</taxon>
        <taxon>Bacilli</taxon>
        <taxon>Lactobacillales</taxon>
        <taxon>Lactobacillaceae</taxon>
        <taxon>Lentilactobacillus</taxon>
    </lineage>
</organism>
<dbReference type="GO" id="GO:0016301">
    <property type="term" value="F:kinase activity"/>
    <property type="evidence" value="ECO:0007669"/>
    <property type="project" value="UniProtKB-KW"/>
</dbReference>